<proteinExistence type="inferred from homology"/>
<dbReference type="InterPro" id="IPR016161">
    <property type="entry name" value="Ald_DH/histidinol_DH"/>
</dbReference>
<dbReference type="GO" id="GO:0019413">
    <property type="term" value="P:acetate biosynthetic process"/>
    <property type="evidence" value="ECO:0007669"/>
    <property type="project" value="UniProtKB-ARBA"/>
</dbReference>
<dbReference type="FunFam" id="3.40.309.10:FF:000001">
    <property type="entry name" value="Mitochondrial aldehyde dehydrogenase 2"/>
    <property type="match status" value="1"/>
</dbReference>
<dbReference type="AlphaFoldDB" id="A0A9P5YI93"/>
<dbReference type="Pfam" id="PF00171">
    <property type="entry name" value="Aldedh"/>
    <property type="match status" value="1"/>
</dbReference>
<dbReference type="OrthoDB" id="310895at2759"/>
<dbReference type="CDD" id="cd07091">
    <property type="entry name" value="ALDH_F1-2_Ald2-like"/>
    <property type="match status" value="1"/>
</dbReference>
<protein>
    <submittedName>
        <fullName evidence="6">1-pyrroline-5-carboxylate dehydrogenase</fullName>
    </submittedName>
</protein>
<feature type="active site" evidence="3">
    <location>
        <position position="269"/>
    </location>
</feature>
<dbReference type="InterPro" id="IPR015590">
    <property type="entry name" value="Aldehyde_DH_dom"/>
</dbReference>
<dbReference type="Proteomes" id="UP000807353">
    <property type="component" value="Unassembled WGS sequence"/>
</dbReference>
<dbReference type="Gene3D" id="3.40.605.10">
    <property type="entry name" value="Aldehyde Dehydrogenase, Chain A, domain 1"/>
    <property type="match status" value="1"/>
</dbReference>
<dbReference type="SUPFAM" id="SSF53720">
    <property type="entry name" value="ALDH-like"/>
    <property type="match status" value="1"/>
</dbReference>
<dbReference type="PROSITE" id="PS00070">
    <property type="entry name" value="ALDEHYDE_DEHYDR_CYS"/>
    <property type="match status" value="1"/>
</dbReference>
<dbReference type="PANTHER" id="PTHR11699">
    <property type="entry name" value="ALDEHYDE DEHYDROGENASE-RELATED"/>
    <property type="match status" value="1"/>
</dbReference>
<comment type="caution">
    <text evidence="6">The sequence shown here is derived from an EMBL/GenBank/DDBJ whole genome shotgun (WGS) entry which is preliminary data.</text>
</comment>
<evidence type="ECO:0000313" key="6">
    <source>
        <dbReference type="EMBL" id="KAF9468331.1"/>
    </source>
</evidence>
<evidence type="ECO:0000256" key="2">
    <source>
        <dbReference type="ARBA" id="ARBA00023002"/>
    </source>
</evidence>
<evidence type="ECO:0000313" key="7">
    <source>
        <dbReference type="Proteomes" id="UP000807353"/>
    </source>
</evidence>
<evidence type="ECO:0000259" key="5">
    <source>
        <dbReference type="Pfam" id="PF00171"/>
    </source>
</evidence>
<organism evidence="6 7">
    <name type="scientific">Collybia nuda</name>
    <dbReference type="NCBI Taxonomy" id="64659"/>
    <lineage>
        <taxon>Eukaryota</taxon>
        <taxon>Fungi</taxon>
        <taxon>Dikarya</taxon>
        <taxon>Basidiomycota</taxon>
        <taxon>Agaricomycotina</taxon>
        <taxon>Agaricomycetes</taxon>
        <taxon>Agaricomycetidae</taxon>
        <taxon>Agaricales</taxon>
        <taxon>Tricholomatineae</taxon>
        <taxon>Clitocybaceae</taxon>
        <taxon>Collybia</taxon>
    </lineage>
</organism>
<dbReference type="InterPro" id="IPR016160">
    <property type="entry name" value="Ald_DH_CS_CYS"/>
</dbReference>
<dbReference type="EMBL" id="MU150233">
    <property type="protein sequence ID" value="KAF9468331.1"/>
    <property type="molecule type" value="Genomic_DNA"/>
</dbReference>
<dbReference type="PROSITE" id="PS00687">
    <property type="entry name" value="ALDEHYDE_DEHYDR_GLU"/>
    <property type="match status" value="1"/>
</dbReference>
<dbReference type="FunFam" id="3.40.605.10:FF:000026">
    <property type="entry name" value="Aldehyde dehydrogenase, putative"/>
    <property type="match status" value="1"/>
</dbReference>
<evidence type="ECO:0000256" key="1">
    <source>
        <dbReference type="ARBA" id="ARBA00009986"/>
    </source>
</evidence>
<dbReference type="InterPro" id="IPR029510">
    <property type="entry name" value="Ald_DH_CS_GLU"/>
</dbReference>
<reference evidence="6" key="1">
    <citation type="submission" date="2020-11" db="EMBL/GenBank/DDBJ databases">
        <authorList>
            <consortium name="DOE Joint Genome Institute"/>
            <person name="Ahrendt S."/>
            <person name="Riley R."/>
            <person name="Andreopoulos W."/>
            <person name="Labutti K."/>
            <person name="Pangilinan J."/>
            <person name="Ruiz-Duenas F.J."/>
            <person name="Barrasa J.M."/>
            <person name="Sanchez-Garcia M."/>
            <person name="Camarero S."/>
            <person name="Miyauchi S."/>
            <person name="Serrano A."/>
            <person name="Linde D."/>
            <person name="Babiker R."/>
            <person name="Drula E."/>
            <person name="Ayuso-Fernandez I."/>
            <person name="Pacheco R."/>
            <person name="Padilla G."/>
            <person name="Ferreira P."/>
            <person name="Barriuso J."/>
            <person name="Kellner H."/>
            <person name="Castanera R."/>
            <person name="Alfaro M."/>
            <person name="Ramirez L."/>
            <person name="Pisabarro A.G."/>
            <person name="Kuo A."/>
            <person name="Tritt A."/>
            <person name="Lipzen A."/>
            <person name="He G."/>
            <person name="Yan M."/>
            <person name="Ng V."/>
            <person name="Cullen D."/>
            <person name="Martin F."/>
            <person name="Rosso M.-N."/>
            <person name="Henrissat B."/>
            <person name="Hibbett D."/>
            <person name="Martinez A.T."/>
            <person name="Grigoriev I.V."/>
        </authorList>
    </citation>
    <scope>NUCLEOTIDE SEQUENCE</scope>
    <source>
        <strain evidence="6">CBS 247.69</strain>
    </source>
</reference>
<dbReference type="InterPro" id="IPR016162">
    <property type="entry name" value="Ald_DH_N"/>
</dbReference>
<dbReference type="GO" id="GO:0004030">
    <property type="term" value="F:aldehyde dehydrogenase [NAD(P)+] activity"/>
    <property type="evidence" value="ECO:0007669"/>
    <property type="project" value="UniProtKB-ARBA"/>
</dbReference>
<keyword evidence="7" id="KW-1185">Reference proteome</keyword>
<keyword evidence="2 4" id="KW-0560">Oxidoreductase</keyword>
<evidence type="ECO:0000256" key="3">
    <source>
        <dbReference type="PROSITE-ProRule" id="PRU10007"/>
    </source>
</evidence>
<name>A0A9P5YI93_9AGAR</name>
<dbReference type="Gene3D" id="3.40.309.10">
    <property type="entry name" value="Aldehyde Dehydrogenase, Chain A, domain 2"/>
    <property type="match status" value="1"/>
</dbReference>
<comment type="similarity">
    <text evidence="1 4">Belongs to the aldehyde dehydrogenase family.</text>
</comment>
<gene>
    <name evidence="6" type="ORF">BDZ94DRAFT_1246542</name>
</gene>
<accession>A0A9P5YI93</accession>
<evidence type="ECO:0000256" key="4">
    <source>
        <dbReference type="RuleBase" id="RU003345"/>
    </source>
</evidence>
<feature type="domain" description="Aldehyde dehydrogenase" evidence="5">
    <location>
        <begin position="35"/>
        <end position="492"/>
    </location>
</feature>
<dbReference type="InterPro" id="IPR016163">
    <property type="entry name" value="Ald_DH_C"/>
</dbReference>
<dbReference type="FunFam" id="3.40.605.10:FF:000050">
    <property type="entry name" value="Aldehyde dehydrogenase, mitochondrial"/>
    <property type="match status" value="1"/>
</dbReference>
<sequence>MPSTYTHHFDTPSYKASVTFDTGLFINGEFVQPVDKGTLDVVNPTTGKVICPVSIANAKDIDIAVKAARAAYKNSWGLKVPGETRGKMLNKFADLIEEHTAELAALESLNVGKPYAPTKMFDLAAAVKTLRYYAGWADKIQGKTVETTEDKFCYTRREPIGVVGQIIPWNGPLLLIAWKLGPALAAGNCVVLKPSELSPFTALRIAPLLKLAGFPPGVVNIVNGTGPQAGQALSEHPNVDKIAFTGSTLTGRKILEASAKSNLKQVTLELGGKSPTIIYDDADLEQAVKWAGHGIFFNMGQACCAGSRIFVQAGIYDEFMKRFSIVAKNLKAGDVFDPTTTHGPQVSKTQFDRVMGYIASGKQDSATVETGGSQIGTEGYFVEPTIFSDVKPEMKIAREEIFGPVAAVFKFTDEKAVIDLANDTTYGLACAVFTKDIKRAMTTAHGIEAGTSWVNMSNFPDNALPFGGYKQSGLGRDLGEYALEHYTQIKAVHFNLGIQL</sequence>